<sequence length="508" mass="58766">MALINHECPACKVTLENNKDLMNHRCRIVTNAIPGACCNFENDIPSNAFESQVSRTDVFLGQHIDRRFETRNNLFPVGQDRSISKISEVICKNANESFENPDFFSALCELDPFFDSNSKQQSTDECRSELTIPRCEHPLPSFAPSIPHKNFYEYPTNSTYDCCVEHGILNQASYDIHFQNSRFERHSDSNSQQQITIEGGSRSEQNISKNHQPIHSYTFPGPYDKNFYDIPPDLMYSIQDRLEDIIPNDRRLIETSTENSPNSDMISSVSLDKHSERRKNNLDRSISIVLSNDSTCVSNSAAADRLIRENKKLQMILEDSVLKDISFEENESHNRAYSRSLDHKPFKCRICCYGLTTKGNLKRHLINIHKLEESEWRKIIDSESFDNTPFKCQICDNGFTTKPSLIKHLINIHKLEESQWRKIIGSESLYNTPFKCRICGKGLTTKLILTKHLINIHKLEESEWQKIIDSESLDITPFKCQICGKRVSTKQILYRHLRKIHKFESNFK</sequence>
<dbReference type="InterPro" id="IPR013087">
    <property type="entry name" value="Znf_C2H2_type"/>
</dbReference>
<feature type="domain" description="C2H2-type" evidence="9">
    <location>
        <begin position="346"/>
        <end position="374"/>
    </location>
</feature>
<dbReference type="GO" id="GO:0010468">
    <property type="term" value="P:regulation of gene expression"/>
    <property type="evidence" value="ECO:0007669"/>
    <property type="project" value="TreeGrafter"/>
</dbReference>
<dbReference type="AlphaFoldDB" id="A0A8X6NRM2"/>
<dbReference type="GO" id="GO:0008270">
    <property type="term" value="F:zinc ion binding"/>
    <property type="evidence" value="ECO:0007669"/>
    <property type="project" value="UniProtKB-KW"/>
</dbReference>
<dbReference type="SMART" id="SM00355">
    <property type="entry name" value="ZnF_C2H2"/>
    <property type="match status" value="4"/>
</dbReference>
<dbReference type="SUPFAM" id="SSF57667">
    <property type="entry name" value="beta-beta-alpha zinc fingers"/>
    <property type="match status" value="2"/>
</dbReference>
<dbReference type="GO" id="GO:0005634">
    <property type="term" value="C:nucleus"/>
    <property type="evidence" value="ECO:0007669"/>
    <property type="project" value="UniProtKB-SubCell"/>
</dbReference>
<keyword evidence="2" id="KW-0479">Metal-binding</keyword>
<evidence type="ECO:0000313" key="11">
    <source>
        <dbReference type="Proteomes" id="UP000887013"/>
    </source>
</evidence>
<gene>
    <name evidence="10" type="ORF">NPIL_195511</name>
</gene>
<dbReference type="Proteomes" id="UP000887013">
    <property type="component" value="Unassembled WGS sequence"/>
</dbReference>
<evidence type="ECO:0000256" key="1">
    <source>
        <dbReference type="ARBA" id="ARBA00004123"/>
    </source>
</evidence>
<keyword evidence="4 7" id="KW-0863">Zinc-finger</keyword>
<dbReference type="PANTHER" id="PTHR16515">
    <property type="entry name" value="PR DOMAIN ZINC FINGER PROTEIN"/>
    <property type="match status" value="1"/>
</dbReference>
<keyword evidence="6" id="KW-0539">Nucleus</keyword>
<dbReference type="EMBL" id="BMAW01107123">
    <property type="protein sequence ID" value="GFT27727.1"/>
    <property type="molecule type" value="Genomic_DNA"/>
</dbReference>
<keyword evidence="3" id="KW-0677">Repeat</keyword>
<comment type="caution">
    <text evidence="10">The sequence shown here is derived from an EMBL/GenBank/DDBJ whole genome shotgun (WGS) entry which is preliminary data.</text>
</comment>
<dbReference type="Pfam" id="PF00096">
    <property type="entry name" value="zf-C2H2"/>
    <property type="match status" value="2"/>
</dbReference>
<keyword evidence="5" id="KW-0862">Zinc</keyword>
<evidence type="ECO:0000256" key="6">
    <source>
        <dbReference type="ARBA" id="ARBA00023242"/>
    </source>
</evidence>
<dbReference type="Gene3D" id="3.30.160.60">
    <property type="entry name" value="Classic Zinc Finger"/>
    <property type="match status" value="3"/>
</dbReference>
<dbReference type="OrthoDB" id="6417226at2759"/>
<feature type="domain" description="C2H2-type" evidence="9">
    <location>
        <begin position="434"/>
        <end position="462"/>
    </location>
</feature>
<comment type="subcellular location">
    <subcellularLocation>
        <location evidence="1">Nucleus</location>
    </subcellularLocation>
</comment>
<dbReference type="InterPro" id="IPR050331">
    <property type="entry name" value="Zinc_finger"/>
</dbReference>
<dbReference type="InterPro" id="IPR036236">
    <property type="entry name" value="Znf_C2H2_sf"/>
</dbReference>
<evidence type="ECO:0000256" key="4">
    <source>
        <dbReference type="ARBA" id="ARBA00022771"/>
    </source>
</evidence>
<reference evidence="10" key="1">
    <citation type="submission" date="2020-08" db="EMBL/GenBank/DDBJ databases">
        <title>Multicomponent nature underlies the extraordinary mechanical properties of spider dragline silk.</title>
        <authorList>
            <person name="Kono N."/>
            <person name="Nakamura H."/>
            <person name="Mori M."/>
            <person name="Yoshida Y."/>
            <person name="Ohtoshi R."/>
            <person name="Malay A.D."/>
            <person name="Moran D.A.P."/>
            <person name="Tomita M."/>
            <person name="Numata K."/>
            <person name="Arakawa K."/>
        </authorList>
    </citation>
    <scope>NUCLEOTIDE SEQUENCE</scope>
</reference>
<evidence type="ECO:0000313" key="10">
    <source>
        <dbReference type="EMBL" id="GFT27727.1"/>
    </source>
</evidence>
<name>A0A8X6NRM2_NEPPI</name>
<feature type="compositionally biased region" description="Polar residues" evidence="8">
    <location>
        <begin position="189"/>
        <end position="208"/>
    </location>
</feature>
<feature type="domain" description="C2H2-type" evidence="9">
    <location>
        <begin position="478"/>
        <end position="506"/>
    </location>
</feature>
<protein>
    <recommendedName>
        <fullName evidence="9">C2H2-type domain-containing protein</fullName>
    </recommendedName>
</protein>
<dbReference type="PROSITE" id="PS50157">
    <property type="entry name" value="ZINC_FINGER_C2H2_2"/>
    <property type="match status" value="4"/>
</dbReference>
<evidence type="ECO:0000256" key="5">
    <source>
        <dbReference type="ARBA" id="ARBA00022833"/>
    </source>
</evidence>
<evidence type="ECO:0000256" key="7">
    <source>
        <dbReference type="PROSITE-ProRule" id="PRU00042"/>
    </source>
</evidence>
<evidence type="ECO:0000256" key="2">
    <source>
        <dbReference type="ARBA" id="ARBA00022723"/>
    </source>
</evidence>
<accession>A0A8X6NRM2</accession>
<dbReference type="PANTHER" id="PTHR16515:SF49">
    <property type="entry name" value="GASTRULA ZINC FINGER PROTEIN XLCGF49.1-LIKE-RELATED"/>
    <property type="match status" value="1"/>
</dbReference>
<proteinExistence type="predicted"/>
<dbReference type="PROSITE" id="PS00028">
    <property type="entry name" value="ZINC_FINGER_C2H2_1"/>
    <property type="match status" value="4"/>
</dbReference>
<evidence type="ECO:0000259" key="9">
    <source>
        <dbReference type="PROSITE" id="PS50157"/>
    </source>
</evidence>
<evidence type="ECO:0000256" key="8">
    <source>
        <dbReference type="SAM" id="MobiDB-lite"/>
    </source>
</evidence>
<evidence type="ECO:0000256" key="3">
    <source>
        <dbReference type="ARBA" id="ARBA00022737"/>
    </source>
</evidence>
<feature type="domain" description="C2H2-type" evidence="9">
    <location>
        <begin position="390"/>
        <end position="418"/>
    </location>
</feature>
<keyword evidence="11" id="KW-1185">Reference proteome</keyword>
<organism evidence="10 11">
    <name type="scientific">Nephila pilipes</name>
    <name type="common">Giant wood spider</name>
    <name type="synonym">Nephila maculata</name>
    <dbReference type="NCBI Taxonomy" id="299642"/>
    <lineage>
        <taxon>Eukaryota</taxon>
        <taxon>Metazoa</taxon>
        <taxon>Ecdysozoa</taxon>
        <taxon>Arthropoda</taxon>
        <taxon>Chelicerata</taxon>
        <taxon>Arachnida</taxon>
        <taxon>Araneae</taxon>
        <taxon>Araneomorphae</taxon>
        <taxon>Entelegynae</taxon>
        <taxon>Araneoidea</taxon>
        <taxon>Nephilidae</taxon>
        <taxon>Nephila</taxon>
    </lineage>
</organism>
<feature type="region of interest" description="Disordered" evidence="8">
    <location>
        <begin position="184"/>
        <end position="208"/>
    </location>
</feature>